<protein>
    <submittedName>
        <fullName evidence="1">AAA family ATPase</fullName>
    </submittedName>
</protein>
<dbReference type="SUPFAM" id="SSF52540">
    <property type="entry name" value="P-loop containing nucleoside triphosphate hydrolases"/>
    <property type="match status" value="1"/>
</dbReference>
<evidence type="ECO:0000313" key="1">
    <source>
        <dbReference type="EMBL" id="TKI90472.1"/>
    </source>
</evidence>
<dbReference type="Proteomes" id="UP000305222">
    <property type="component" value="Unassembled WGS sequence"/>
</dbReference>
<evidence type="ECO:0000313" key="2">
    <source>
        <dbReference type="Proteomes" id="UP000305222"/>
    </source>
</evidence>
<comment type="caution">
    <text evidence="1">The sequence shown here is derived from an EMBL/GenBank/DDBJ whole genome shotgun (WGS) entry which is preliminary data.</text>
</comment>
<reference evidence="1 2" key="1">
    <citation type="journal article" date="2019" name="Environ. Microbiol.">
        <title>An active ?-lactamase is a part of an orchestrated cell wall stress resistance network of Bacillus subtilis and related rhizosphere species.</title>
        <authorList>
            <person name="Bucher T."/>
            <person name="Keren-Paz A."/>
            <person name="Hausser J."/>
            <person name="Olender T."/>
            <person name="Cytryn E."/>
            <person name="Kolodkin-Gal I."/>
        </authorList>
    </citation>
    <scope>NUCLEOTIDE SEQUENCE [LARGE SCALE GENOMIC DNA]</scope>
    <source>
        <strain evidence="1 2">I5</strain>
    </source>
</reference>
<name>A0A4U3ARL0_9BACI</name>
<gene>
    <name evidence="1" type="ORF">FC699_24030</name>
</gene>
<dbReference type="CDD" id="cd02019">
    <property type="entry name" value="NK"/>
    <property type="match status" value="1"/>
</dbReference>
<sequence length="173" mass="20158">MKEYIFLSGIHGVGKSTLVKKLKNDIEIEAFSISDLIRKAGNKIETSRKSTDNISMNQEMWKNELNNLELSCSKLLLDGHFCLLNHENKIAPLDFETFKGTNMVKIIFMKNKPQVISERLSKRDSIKYSNELLTNFQETEMHQAIKYSRENNVKLFIYDEAEPYSELIKFIRS</sequence>
<proteinExistence type="predicted"/>
<dbReference type="Gene3D" id="3.40.50.300">
    <property type="entry name" value="P-loop containing nucleotide triphosphate hydrolases"/>
    <property type="match status" value="1"/>
</dbReference>
<dbReference type="Pfam" id="PF13207">
    <property type="entry name" value="AAA_17"/>
    <property type="match status" value="1"/>
</dbReference>
<organism evidence="1 2">
    <name type="scientific">Bacillus wiedmannii</name>
    <dbReference type="NCBI Taxonomy" id="1890302"/>
    <lineage>
        <taxon>Bacteria</taxon>
        <taxon>Bacillati</taxon>
        <taxon>Bacillota</taxon>
        <taxon>Bacilli</taxon>
        <taxon>Bacillales</taxon>
        <taxon>Bacillaceae</taxon>
        <taxon>Bacillus</taxon>
        <taxon>Bacillus cereus group</taxon>
    </lineage>
</organism>
<dbReference type="EMBL" id="SZON01001602">
    <property type="protein sequence ID" value="TKI90472.1"/>
    <property type="molecule type" value="Genomic_DNA"/>
</dbReference>
<accession>A0A4U3ARL0</accession>
<dbReference type="AlphaFoldDB" id="A0A4U3ARL0"/>
<dbReference type="InterPro" id="IPR027417">
    <property type="entry name" value="P-loop_NTPase"/>
</dbReference>